<evidence type="ECO:0000313" key="2">
    <source>
        <dbReference type="Proteomes" id="UP000035514"/>
    </source>
</evidence>
<gene>
    <name evidence="1" type="ORF">AA20_09860</name>
</gene>
<dbReference type="Proteomes" id="UP000035514">
    <property type="component" value="Unassembled WGS sequence"/>
</dbReference>
<accession>A0A0G9JVI6</accession>
<dbReference type="AlphaFoldDB" id="A0A0G9JVI6"/>
<dbReference type="PATRIC" id="fig|1447256.3.peg.1928"/>
<evidence type="ECO:0000313" key="1">
    <source>
        <dbReference type="EMBL" id="KLD98185.1"/>
    </source>
</evidence>
<proteinExistence type="predicted"/>
<protein>
    <recommendedName>
        <fullName evidence="3">Cysteine-rich small domain-containing protein</fullName>
    </recommendedName>
</protein>
<comment type="caution">
    <text evidence="1">The sequence shown here is derived from an EMBL/GenBank/DDBJ whole genome shotgun (WGS) entry which is preliminary data.</text>
</comment>
<evidence type="ECO:0008006" key="3">
    <source>
        <dbReference type="Google" id="ProtNLM"/>
    </source>
</evidence>
<organism evidence="1 2">
    <name type="scientific">Aliarcobacter butzleri L348</name>
    <dbReference type="NCBI Taxonomy" id="1447256"/>
    <lineage>
        <taxon>Bacteria</taxon>
        <taxon>Pseudomonadati</taxon>
        <taxon>Campylobacterota</taxon>
        <taxon>Epsilonproteobacteria</taxon>
        <taxon>Campylobacterales</taxon>
        <taxon>Arcobacteraceae</taxon>
        <taxon>Aliarcobacter</taxon>
    </lineage>
</organism>
<reference evidence="1 2" key="1">
    <citation type="submission" date="2014-01" db="EMBL/GenBank/DDBJ databases">
        <title>Development of a Comparative Genomic Fingerprinting Assay for High Resolution Genotyping of Arcobacter butzleri.</title>
        <authorList>
            <person name="Webb A.L."/>
            <person name="Inglis G.D."/>
            <person name="Kruczkiewicz P."/>
            <person name="Selinger L.B."/>
            <person name="Taboada E.N."/>
        </authorList>
    </citation>
    <scope>NUCLEOTIDE SEQUENCE [LARGE SCALE GENOMIC DNA]</scope>
    <source>
        <strain evidence="1 2">L348</strain>
    </source>
</reference>
<dbReference type="EMBL" id="JAIQ01000133">
    <property type="protein sequence ID" value="KLD98185.1"/>
    <property type="molecule type" value="Genomic_DNA"/>
</dbReference>
<dbReference type="RefSeq" id="WP_046997123.1">
    <property type="nucleotide sequence ID" value="NZ_JAIQ01000133.1"/>
</dbReference>
<name>A0A0G9JVI6_9BACT</name>
<sequence>MTYEEWFLNQGKEHQKIITKLKDYNIDEIIDYFKFENMVINEPNFCLLYKENKKCHNIENLNCYLCACPYFRFNDKGLKKQENKILYSYCSIDSKNGSKFESENFIHHDCSNCTIPHKEKYIKKHFNKNWFEIMKECKI</sequence>